<dbReference type="PROSITE" id="PS00397">
    <property type="entry name" value="RECOMBINASES_1"/>
    <property type="match status" value="1"/>
</dbReference>
<name>A0A181C8S0_9PROT</name>
<evidence type="ECO:0000313" key="6">
    <source>
        <dbReference type="EMBL" id="QIP34842.1"/>
    </source>
</evidence>
<dbReference type="InterPro" id="IPR036162">
    <property type="entry name" value="Resolvase-like_N_sf"/>
</dbReference>
<keyword evidence="4" id="KW-0238">DNA-binding</keyword>
<comment type="similarity">
    <text evidence="1">Belongs to the site-specific recombinase resolvase family.</text>
</comment>
<dbReference type="Pfam" id="PF02796">
    <property type="entry name" value="HTH_7"/>
    <property type="match status" value="1"/>
</dbReference>
<gene>
    <name evidence="6" type="ORF">GWK63_04500</name>
</gene>
<organism evidence="6 7">
    <name type="scientific">Komagataeibacter rhaeticus</name>
    <dbReference type="NCBI Taxonomy" id="215221"/>
    <lineage>
        <taxon>Bacteria</taxon>
        <taxon>Pseudomonadati</taxon>
        <taxon>Pseudomonadota</taxon>
        <taxon>Alphaproteobacteria</taxon>
        <taxon>Acetobacterales</taxon>
        <taxon>Acetobacteraceae</taxon>
        <taxon>Komagataeibacter</taxon>
    </lineage>
</organism>
<evidence type="ECO:0000256" key="2">
    <source>
        <dbReference type="ARBA" id="ARBA00022908"/>
    </source>
</evidence>
<dbReference type="SUPFAM" id="SSF46689">
    <property type="entry name" value="Homeodomain-like"/>
    <property type="match status" value="1"/>
</dbReference>
<evidence type="ECO:0000313" key="7">
    <source>
        <dbReference type="Proteomes" id="UP000502533"/>
    </source>
</evidence>
<dbReference type="InterPro" id="IPR006119">
    <property type="entry name" value="Resolv_N"/>
</dbReference>
<dbReference type="PROSITE" id="PS51736">
    <property type="entry name" value="RECOMBINASES_3"/>
    <property type="match status" value="1"/>
</dbReference>
<dbReference type="GeneID" id="85021408"/>
<dbReference type="AlphaFoldDB" id="A0A181C8S0"/>
<evidence type="ECO:0000256" key="4">
    <source>
        <dbReference type="ARBA" id="ARBA00023125"/>
    </source>
</evidence>
<dbReference type="InterPro" id="IPR009057">
    <property type="entry name" value="Homeodomain-like_sf"/>
</dbReference>
<keyword evidence="5" id="KW-0233">DNA recombination</keyword>
<dbReference type="GO" id="GO:0000150">
    <property type="term" value="F:DNA strand exchange activity"/>
    <property type="evidence" value="ECO:0007669"/>
    <property type="project" value="UniProtKB-KW"/>
</dbReference>
<dbReference type="SMART" id="SM00857">
    <property type="entry name" value="Resolvase"/>
    <property type="match status" value="1"/>
</dbReference>
<dbReference type="KEGG" id="kre:GWK63_04500"/>
<dbReference type="SUPFAM" id="SSF53041">
    <property type="entry name" value="Resolvase-like"/>
    <property type="match status" value="1"/>
</dbReference>
<protein>
    <submittedName>
        <fullName evidence="6">Recombinase family protein</fullName>
    </submittedName>
</protein>
<sequence length="195" mass="21716">MNQRIGYARVSTEDQHLDLQRDALQQAGCRVIYEEAAIGKNAVRLELEQCRKALRSGDTLVVWRLDRLGRSLPDLVQIVAELECLGIGFESLTEKIETNSAAGKLVFHVFAALAEFERSLIRERTHAGLAAARARGRSGGRKPKLGEKQVREIKALLRDPEIQVAAVARQYGISRTTLYKHVGAVLPKKSRNADF</sequence>
<dbReference type="InterPro" id="IPR006118">
    <property type="entry name" value="Recombinase_CS"/>
</dbReference>
<evidence type="ECO:0000256" key="1">
    <source>
        <dbReference type="ARBA" id="ARBA00009913"/>
    </source>
</evidence>
<dbReference type="GO" id="GO:0015074">
    <property type="term" value="P:DNA integration"/>
    <property type="evidence" value="ECO:0007669"/>
    <property type="project" value="UniProtKB-KW"/>
</dbReference>
<dbReference type="PROSITE" id="PS00398">
    <property type="entry name" value="RECOMBINASES_2"/>
    <property type="match status" value="1"/>
</dbReference>
<dbReference type="Proteomes" id="UP000502533">
    <property type="component" value="Chromosome"/>
</dbReference>
<dbReference type="RefSeq" id="WP_034927478.1">
    <property type="nucleotide sequence ID" value="NZ_CP050139.1"/>
</dbReference>
<dbReference type="EMBL" id="CP050139">
    <property type="protein sequence ID" value="QIP34842.1"/>
    <property type="molecule type" value="Genomic_DNA"/>
</dbReference>
<dbReference type="Gene3D" id="1.10.10.60">
    <property type="entry name" value="Homeodomain-like"/>
    <property type="match status" value="1"/>
</dbReference>
<dbReference type="GO" id="GO:0003677">
    <property type="term" value="F:DNA binding"/>
    <property type="evidence" value="ECO:0007669"/>
    <property type="project" value="UniProtKB-KW"/>
</dbReference>
<dbReference type="CDD" id="cd03768">
    <property type="entry name" value="SR_ResInv"/>
    <property type="match status" value="1"/>
</dbReference>
<accession>A0A181C8S0</accession>
<dbReference type="Pfam" id="PF00239">
    <property type="entry name" value="Resolvase"/>
    <property type="match status" value="1"/>
</dbReference>
<dbReference type="InterPro" id="IPR050639">
    <property type="entry name" value="SSR_resolvase"/>
</dbReference>
<dbReference type="FunFam" id="3.40.50.1390:FF:000001">
    <property type="entry name" value="DNA recombinase"/>
    <property type="match status" value="1"/>
</dbReference>
<dbReference type="InterPro" id="IPR006120">
    <property type="entry name" value="Resolvase_HTH_dom"/>
</dbReference>
<keyword evidence="3" id="KW-0230">DNA invertase</keyword>
<evidence type="ECO:0000256" key="3">
    <source>
        <dbReference type="ARBA" id="ARBA00023100"/>
    </source>
</evidence>
<keyword evidence="7" id="KW-1185">Reference proteome</keyword>
<keyword evidence="2" id="KW-0229">DNA integration</keyword>
<dbReference type="Gene3D" id="3.40.50.1390">
    <property type="entry name" value="Resolvase, N-terminal catalytic domain"/>
    <property type="match status" value="1"/>
</dbReference>
<proteinExistence type="inferred from homology"/>
<dbReference type="CDD" id="cd00569">
    <property type="entry name" value="HTH_Hin_like"/>
    <property type="match status" value="1"/>
</dbReference>
<reference evidence="6 7" key="1">
    <citation type="submission" date="2020-03" db="EMBL/GenBank/DDBJ databases">
        <title>Isolation of cellulose-producing strains, genome characterization and application of the synthesized cellulose films as an economical and sustainable material for piezoelectric sensor construction.</title>
        <authorList>
            <person name="Mangayil R.K."/>
        </authorList>
    </citation>
    <scope>NUCLEOTIDE SEQUENCE [LARGE SCALE GENOMIC DNA]</scope>
    <source>
        <strain evidence="6 7">ENS 9a1a</strain>
    </source>
</reference>
<evidence type="ECO:0000256" key="5">
    <source>
        <dbReference type="ARBA" id="ARBA00023172"/>
    </source>
</evidence>
<dbReference type="PANTHER" id="PTHR30461">
    <property type="entry name" value="DNA-INVERTASE FROM LAMBDOID PROPHAGE"/>
    <property type="match status" value="1"/>
</dbReference>
<dbReference type="PANTHER" id="PTHR30461:SF2">
    <property type="entry name" value="SERINE RECOMBINASE PINE-RELATED"/>
    <property type="match status" value="1"/>
</dbReference>